<evidence type="ECO:0000313" key="2">
    <source>
        <dbReference type="EMBL" id="OWP62537.1"/>
    </source>
</evidence>
<evidence type="ECO:0000259" key="1">
    <source>
        <dbReference type="Pfam" id="PF13466"/>
    </source>
</evidence>
<evidence type="ECO:0000313" key="3">
    <source>
        <dbReference type="Proteomes" id="UP000197277"/>
    </source>
</evidence>
<dbReference type="Pfam" id="PF13466">
    <property type="entry name" value="STAS_2"/>
    <property type="match status" value="1"/>
</dbReference>
<feature type="domain" description="MlaB-like STAS" evidence="1">
    <location>
        <begin position="29"/>
        <end position="95"/>
    </location>
</feature>
<keyword evidence="3" id="KW-1185">Reference proteome</keyword>
<dbReference type="Proteomes" id="UP000197277">
    <property type="component" value="Unassembled WGS sequence"/>
</dbReference>
<proteinExistence type="predicted"/>
<dbReference type="Gene3D" id="3.30.750.24">
    <property type="entry name" value="STAS domain"/>
    <property type="match status" value="1"/>
</dbReference>
<gene>
    <name evidence="2" type="ORF">CDA63_13595</name>
</gene>
<name>A0A246FJ19_9BACT</name>
<dbReference type="InterPro" id="IPR058548">
    <property type="entry name" value="MlaB-like_STAS"/>
</dbReference>
<sequence>MFHHEVGKMLEVQREKLPQAYLLILSGTVCTPADEEPLHRALHRASRTGKAAIVIDLSLVEVVSADMVELLLAYAFVLHAQVRRLILCHVPPGSRYRFLHLDAASQPLLVASVLDAIHEINLARI</sequence>
<comment type="caution">
    <text evidence="2">The sequence shown here is derived from an EMBL/GenBank/DDBJ whole genome shotgun (WGS) entry which is preliminary data.</text>
</comment>
<organism evidence="2 3">
    <name type="scientific">Hymenobacter amundsenii</name>
    <dbReference type="NCBI Taxonomy" id="2006685"/>
    <lineage>
        <taxon>Bacteria</taxon>
        <taxon>Pseudomonadati</taxon>
        <taxon>Bacteroidota</taxon>
        <taxon>Cytophagia</taxon>
        <taxon>Cytophagales</taxon>
        <taxon>Hymenobacteraceae</taxon>
        <taxon>Hymenobacter</taxon>
    </lineage>
</organism>
<dbReference type="EMBL" id="NIRR01000023">
    <property type="protein sequence ID" value="OWP62537.1"/>
    <property type="molecule type" value="Genomic_DNA"/>
</dbReference>
<dbReference type="AlphaFoldDB" id="A0A246FJ19"/>
<protein>
    <recommendedName>
        <fullName evidence="1">MlaB-like STAS domain-containing protein</fullName>
    </recommendedName>
</protein>
<dbReference type="InterPro" id="IPR036513">
    <property type="entry name" value="STAS_dom_sf"/>
</dbReference>
<accession>A0A246FJ19</accession>
<reference evidence="2 3" key="1">
    <citation type="submission" date="2017-06" db="EMBL/GenBank/DDBJ databases">
        <title>Hymenobacter amundsenii sp. nov. isolated from regoliths in Antarctica.</title>
        <authorList>
            <person name="Sedlacek I."/>
            <person name="Kralova S."/>
            <person name="Pantucek R."/>
            <person name="Svec P."/>
            <person name="Holochova P."/>
            <person name="Stankova E."/>
            <person name="Vrbovska V."/>
            <person name="Busse H.-J."/>
        </authorList>
    </citation>
    <scope>NUCLEOTIDE SEQUENCE [LARGE SCALE GENOMIC DNA]</scope>
    <source>
        <strain evidence="2 3">CCM 8682</strain>
    </source>
</reference>
<dbReference type="SUPFAM" id="SSF52091">
    <property type="entry name" value="SpoIIaa-like"/>
    <property type="match status" value="1"/>
</dbReference>